<dbReference type="PRINTS" id="PR00080">
    <property type="entry name" value="SDRFAMILY"/>
</dbReference>
<gene>
    <name evidence="3" type="ORF">ACH5RR_006565</name>
</gene>
<dbReference type="InterPro" id="IPR036291">
    <property type="entry name" value="NAD(P)-bd_dom_sf"/>
</dbReference>
<dbReference type="NCBIfam" id="NF005559">
    <property type="entry name" value="PRK07231.1"/>
    <property type="match status" value="1"/>
</dbReference>
<keyword evidence="2" id="KW-0560">Oxidoreductase</keyword>
<dbReference type="PRINTS" id="PR00081">
    <property type="entry name" value="GDHRDH"/>
</dbReference>
<sequence length="270" mass="28620">MATISSEARVGKRLEGKVVVITGAAQGIGACIARMFVNHGAKVVCMDINKELGQSVCNDLGSENACFLYGDVTNESDIENAINSAIDRHGKLDIMINNAATADEAKQSILDNHLSDFEKVMRVNVSGVFLGIKQAARVMIPAKTGCIINLGSISGSVGGIASHAYTSSKHAVVGLTRNAAAELGKHGIRVNCLSSHAVLTPLSQNFFKFDQDGHSRVYSNLKGMVLQPEDLASAAVYLASDEARFMSGHNLMLDGGFTVINPAFGLFSKF</sequence>
<evidence type="ECO:0000256" key="2">
    <source>
        <dbReference type="ARBA" id="ARBA00023002"/>
    </source>
</evidence>
<dbReference type="PANTHER" id="PTHR43180:SF48">
    <property type="entry name" value="SECOISOLARICIRESINOL DEHYDROGENASE"/>
    <property type="match status" value="1"/>
</dbReference>
<comment type="caution">
    <text evidence="3">The sequence shown here is derived from an EMBL/GenBank/DDBJ whole genome shotgun (WGS) entry which is preliminary data.</text>
</comment>
<dbReference type="EMBL" id="JBJUIK010000003">
    <property type="protein sequence ID" value="KAL3533044.1"/>
    <property type="molecule type" value="Genomic_DNA"/>
</dbReference>
<name>A0ABD3APR6_9GENT</name>
<dbReference type="PROSITE" id="PS00061">
    <property type="entry name" value="ADH_SHORT"/>
    <property type="match status" value="1"/>
</dbReference>
<accession>A0ABD3APR6</accession>
<dbReference type="SUPFAM" id="SSF51735">
    <property type="entry name" value="NAD(P)-binding Rossmann-fold domains"/>
    <property type="match status" value="1"/>
</dbReference>
<dbReference type="Gene3D" id="3.40.50.720">
    <property type="entry name" value="NAD(P)-binding Rossmann-like Domain"/>
    <property type="match status" value="1"/>
</dbReference>
<comment type="similarity">
    <text evidence="1">Belongs to the short-chain dehydrogenases/reductases (SDR) family.</text>
</comment>
<protein>
    <recommendedName>
        <fullName evidence="5">Secoisolariciresinol dehydrogenase-like</fullName>
    </recommendedName>
</protein>
<keyword evidence="4" id="KW-1185">Reference proteome</keyword>
<dbReference type="GO" id="GO:0016616">
    <property type="term" value="F:oxidoreductase activity, acting on the CH-OH group of donors, NAD or NADP as acceptor"/>
    <property type="evidence" value="ECO:0007669"/>
    <property type="project" value="UniProtKB-ARBA"/>
</dbReference>
<dbReference type="AlphaFoldDB" id="A0ABD3APR6"/>
<reference evidence="3 4" key="1">
    <citation type="submission" date="2024-11" db="EMBL/GenBank/DDBJ databases">
        <title>A near-complete genome assembly of Cinchona calisaya.</title>
        <authorList>
            <person name="Lian D.C."/>
            <person name="Zhao X.W."/>
            <person name="Wei L."/>
        </authorList>
    </citation>
    <scope>NUCLEOTIDE SEQUENCE [LARGE SCALE GENOMIC DNA]</scope>
    <source>
        <tissue evidence="3">Nenye</tissue>
    </source>
</reference>
<proteinExistence type="inferred from homology"/>
<evidence type="ECO:0000313" key="3">
    <source>
        <dbReference type="EMBL" id="KAL3533044.1"/>
    </source>
</evidence>
<evidence type="ECO:0000256" key="1">
    <source>
        <dbReference type="ARBA" id="ARBA00006484"/>
    </source>
</evidence>
<evidence type="ECO:0008006" key="5">
    <source>
        <dbReference type="Google" id="ProtNLM"/>
    </source>
</evidence>
<dbReference type="PANTHER" id="PTHR43180">
    <property type="entry name" value="3-OXOACYL-(ACYL-CARRIER-PROTEIN) REDUCTASE (AFU_ORTHOLOGUE AFUA_6G11210)"/>
    <property type="match status" value="1"/>
</dbReference>
<evidence type="ECO:0000313" key="4">
    <source>
        <dbReference type="Proteomes" id="UP001630127"/>
    </source>
</evidence>
<dbReference type="Pfam" id="PF13561">
    <property type="entry name" value="adh_short_C2"/>
    <property type="match status" value="1"/>
</dbReference>
<organism evidence="3 4">
    <name type="scientific">Cinchona calisaya</name>
    <dbReference type="NCBI Taxonomy" id="153742"/>
    <lineage>
        <taxon>Eukaryota</taxon>
        <taxon>Viridiplantae</taxon>
        <taxon>Streptophyta</taxon>
        <taxon>Embryophyta</taxon>
        <taxon>Tracheophyta</taxon>
        <taxon>Spermatophyta</taxon>
        <taxon>Magnoliopsida</taxon>
        <taxon>eudicotyledons</taxon>
        <taxon>Gunneridae</taxon>
        <taxon>Pentapetalae</taxon>
        <taxon>asterids</taxon>
        <taxon>lamiids</taxon>
        <taxon>Gentianales</taxon>
        <taxon>Rubiaceae</taxon>
        <taxon>Cinchonoideae</taxon>
        <taxon>Cinchoneae</taxon>
        <taxon>Cinchona</taxon>
    </lineage>
</organism>
<dbReference type="FunFam" id="3.40.50.720:FF:000084">
    <property type="entry name" value="Short-chain dehydrogenase reductase"/>
    <property type="match status" value="1"/>
</dbReference>
<dbReference type="InterPro" id="IPR002347">
    <property type="entry name" value="SDR_fam"/>
</dbReference>
<dbReference type="Proteomes" id="UP001630127">
    <property type="component" value="Unassembled WGS sequence"/>
</dbReference>
<dbReference type="InterPro" id="IPR020904">
    <property type="entry name" value="Sc_DH/Rdtase_CS"/>
</dbReference>